<evidence type="ECO:0000259" key="2">
    <source>
        <dbReference type="PROSITE" id="PS51387"/>
    </source>
</evidence>
<accession>A0ABY7ZRG1</accession>
<dbReference type="EMBL" id="CP118615">
    <property type="protein sequence ID" value="WDZ84653.1"/>
    <property type="molecule type" value="Genomic_DNA"/>
</dbReference>
<dbReference type="Pfam" id="PF04030">
    <property type="entry name" value="ALO"/>
    <property type="match status" value="1"/>
</dbReference>
<sequence>MAAEPGVPDRNWAGNVTWSAARRHRPGSVDELRALVAGSDRVRAVGTRHSFNRIADTTGDLVAVDGLPATVDVDPVRRTATVAAGLRYGEVATRLHEQGWALPNLASLPHISVAGAVATATHGSGVGNGNLATSVVALELVTADGDLVTVDRTDPRFPGLVVGLGAYGVVTRVTLALVPTFEVRQYVHLDLPREAVDEALHSAYSVSLFTDWRGPRINQVWRKQRADEAPPPPGWLGTTAADTAQHPVPGQPGDVCTAQLGVPGPWHERLPHFRLGFTPSSGAELQSEYHVPRPAGGAALAALDALAGRIAPVLQICELRTVAADRLWLSPQYERDTLSIHFTWIADAAAVAPVVAAVEDRLAPFDPRPHWGKVFGVPPETVAARYPRYADAVALATATDPAGKFRNELLDRYLPR</sequence>
<dbReference type="Pfam" id="PF01565">
    <property type="entry name" value="FAD_binding_4"/>
    <property type="match status" value="1"/>
</dbReference>
<dbReference type="InterPro" id="IPR010031">
    <property type="entry name" value="FAD_lactone_oxidase-like"/>
</dbReference>
<dbReference type="Gene3D" id="3.30.70.2530">
    <property type="match status" value="1"/>
</dbReference>
<feature type="domain" description="FAD-binding PCMH-type" evidence="2">
    <location>
        <begin position="16"/>
        <end position="180"/>
    </location>
</feature>
<dbReference type="InterPro" id="IPR036318">
    <property type="entry name" value="FAD-bd_PCMH-like_sf"/>
</dbReference>
<dbReference type="PANTHER" id="PTHR43762:SF1">
    <property type="entry name" value="D-ARABINONO-1,4-LACTONE OXIDASE"/>
    <property type="match status" value="1"/>
</dbReference>
<evidence type="ECO:0000256" key="1">
    <source>
        <dbReference type="ARBA" id="ARBA00023002"/>
    </source>
</evidence>
<dbReference type="Gene3D" id="3.30.43.10">
    <property type="entry name" value="Uridine Diphospho-n-acetylenolpyruvylglucosamine Reductase, domain 2"/>
    <property type="match status" value="1"/>
</dbReference>
<organism evidence="3 4">
    <name type="scientific">Micromonospora cathayae</name>
    <dbReference type="NCBI Taxonomy" id="3028804"/>
    <lineage>
        <taxon>Bacteria</taxon>
        <taxon>Bacillati</taxon>
        <taxon>Actinomycetota</taxon>
        <taxon>Actinomycetes</taxon>
        <taxon>Micromonosporales</taxon>
        <taxon>Micromonosporaceae</taxon>
        <taxon>Micromonospora</taxon>
    </lineage>
</organism>
<evidence type="ECO:0000313" key="3">
    <source>
        <dbReference type="EMBL" id="WDZ84653.1"/>
    </source>
</evidence>
<dbReference type="InterPro" id="IPR016166">
    <property type="entry name" value="FAD-bd_PCMH"/>
</dbReference>
<dbReference type="Gene3D" id="1.10.45.10">
    <property type="entry name" value="Vanillyl-alcohol Oxidase, Chain A, domain 4"/>
    <property type="match status" value="1"/>
</dbReference>
<gene>
    <name evidence="3" type="ORF">PVK37_30200</name>
</gene>
<proteinExistence type="predicted"/>
<evidence type="ECO:0000313" key="4">
    <source>
        <dbReference type="Proteomes" id="UP001219605"/>
    </source>
</evidence>
<dbReference type="Gene3D" id="3.30.465.10">
    <property type="match status" value="1"/>
</dbReference>
<dbReference type="PROSITE" id="PS51387">
    <property type="entry name" value="FAD_PCMH"/>
    <property type="match status" value="1"/>
</dbReference>
<dbReference type="PANTHER" id="PTHR43762">
    <property type="entry name" value="L-GULONOLACTONE OXIDASE"/>
    <property type="match status" value="1"/>
</dbReference>
<dbReference type="InterPro" id="IPR006094">
    <property type="entry name" value="Oxid_FAD_bind_N"/>
</dbReference>
<dbReference type="SUPFAM" id="SSF56176">
    <property type="entry name" value="FAD-binding/transporter-associated domain-like"/>
    <property type="match status" value="1"/>
</dbReference>
<dbReference type="InterPro" id="IPR016169">
    <property type="entry name" value="FAD-bd_PCMH_sub2"/>
</dbReference>
<keyword evidence="1" id="KW-0560">Oxidoreductase</keyword>
<dbReference type="InterPro" id="IPR016171">
    <property type="entry name" value="Vanillyl_alc_oxidase_C-sub2"/>
</dbReference>
<dbReference type="Proteomes" id="UP001219605">
    <property type="component" value="Chromosome"/>
</dbReference>
<name>A0ABY7ZRG1_9ACTN</name>
<dbReference type="InterPro" id="IPR007173">
    <property type="entry name" value="ALO_C"/>
</dbReference>
<dbReference type="RefSeq" id="WP_275031236.1">
    <property type="nucleotide sequence ID" value="NZ_CP118615.1"/>
</dbReference>
<dbReference type="InterPro" id="IPR016167">
    <property type="entry name" value="FAD-bd_PCMH_sub1"/>
</dbReference>
<keyword evidence="4" id="KW-1185">Reference proteome</keyword>
<dbReference type="Gene3D" id="3.30.70.2520">
    <property type="match status" value="1"/>
</dbReference>
<reference evidence="3 4" key="1">
    <citation type="submission" date="2023-02" db="EMBL/GenBank/DDBJ databases">
        <authorList>
            <person name="Mo P."/>
        </authorList>
    </citation>
    <scope>NUCLEOTIDE SEQUENCE [LARGE SCALE GENOMIC DNA]</scope>
    <source>
        <strain evidence="3 4">HUAS 3</strain>
    </source>
</reference>
<dbReference type="PIRSF" id="PIRSF000136">
    <property type="entry name" value="LGO_GLO"/>
    <property type="match status" value="1"/>
</dbReference>
<protein>
    <submittedName>
        <fullName evidence="3">FAD-binding protein</fullName>
    </submittedName>
</protein>